<proteinExistence type="predicted"/>
<dbReference type="STRING" id="146817.SAMN04488502_10160"/>
<sequence>MRDFVAAFQEERYAPLARRLLADTLRDMENGTAAASCTVAVAGAVDQAARLQQHGLPPVAYLTMAAMYTSVYFGEPKLRLDFYSEQWLAAEPVYSEYIDAAWLFVHWQEHEDAMTEAAKGQRAWVRPAHLESMRWQSFRLLAYGLYTRLKYWLQSPAIGAALCALRRTDEFYILFGEYQDWQGAVYALLTPIDIFNRSSDDSLRFRVYEKCRYSKKKFAQLDLSGSRFRDCSFEDCSFEEVDLSDVTFVGCRFDRSLFSRVRLPGALFLDTRFSEVRFRDVLAAPLCRAYEKNDAYRHLEFAGCALAAVSLADCRFPGALLTDCLLTQIEIEGGDYTDSNFQEFAVARMKEGGEE</sequence>
<gene>
    <name evidence="2" type="ORF">SAMN04488502_10160</name>
</gene>
<dbReference type="InterPro" id="IPR055415">
    <property type="entry name" value="LD_SV2"/>
</dbReference>
<protein>
    <submittedName>
        <fullName evidence="2">Uncharacterized protein YjbI, contains pentapeptide repeats</fullName>
    </submittedName>
</protein>
<dbReference type="AlphaFoldDB" id="A0A1G9KKR8"/>
<dbReference type="OrthoDB" id="1677243at2"/>
<dbReference type="SUPFAM" id="SSF141571">
    <property type="entry name" value="Pentapeptide repeat-like"/>
    <property type="match status" value="1"/>
</dbReference>
<evidence type="ECO:0000313" key="3">
    <source>
        <dbReference type="Proteomes" id="UP000214880"/>
    </source>
</evidence>
<dbReference type="Gene3D" id="2.160.20.80">
    <property type="entry name" value="E3 ubiquitin-protein ligase SopA"/>
    <property type="match status" value="1"/>
</dbReference>
<reference evidence="2 3" key="1">
    <citation type="submission" date="2016-10" db="EMBL/GenBank/DDBJ databases">
        <authorList>
            <person name="de Groot N.N."/>
        </authorList>
    </citation>
    <scope>NUCLEOTIDE SEQUENCE [LARGE SCALE GENOMIC DNA]</scope>
    <source>
        <strain evidence="2 3">DSM 1736</strain>
    </source>
</reference>
<accession>A0A1G9KKR8</accession>
<dbReference type="RefSeq" id="WP_092067141.1">
    <property type="nucleotide sequence ID" value="NZ_FNHB01000001.1"/>
</dbReference>
<dbReference type="Proteomes" id="UP000214880">
    <property type="component" value="Unassembled WGS sequence"/>
</dbReference>
<feature type="domain" description="SV2A/B/C luminal" evidence="1">
    <location>
        <begin position="202"/>
        <end position="278"/>
    </location>
</feature>
<dbReference type="EMBL" id="FNHB01000001">
    <property type="protein sequence ID" value="SDL49995.1"/>
    <property type="molecule type" value="Genomic_DNA"/>
</dbReference>
<evidence type="ECO:0000313" key="2">
    <source>
        <dbReference type="EMBL" id="SDL49995.1"/>
    </source>
</evidence>
<keyword evidence="3" id="KW-1185">Reference proteome</keyword>
<name>A0A1G9KKR8_9FIRM</name>
<organism evidence="2 3">
    <name type="scientific">Dendrosporobacter quercicolus</name>
    <dbReference type="NCBI Taxonomy" id="146817"/>
    <lineage>
        <taxon>Bacteria</taxon>
        <taxon>Bacillati</taxon>
        <taxon>Bacillota</taxon>
        <taxon>Negativicutes</taxon>
        <taxon>Selenomonadales</taxon>
        <taxon>Sporomusaceae</taxon>
        <taxon>Dendrosporobacter</taxon>
    </lineage>
</organism>
<evidence type="ECO:0000259" key="1">
    <source>
        <dbReference type="Pfam" id="PF23894"/>
    </source>
</evidence>
<dbReference type="Pfam" id="PF23894">
    <property type="entry name" value="LD_SV2"/>
    <property type="match status" value="1"/>
</dbReference>